<evidence type="ECO:0000256" key="4">
    <source>
        <dbReference type="ARBA" id="ARBA00023002"/>
    </source>
</evidence>
<dbReference type="PANTHER" id="PTHR47178">
    <property type="entry name" value="MONOOXYGENASE, FAD-BINDING"/>
    <property type="match status" value="1"/>
</dbReference>
<name>A0A1L9S3W2_ASPWE</name>
<dbReference type="GO" id="GO:0071949">
    <property type="term" value="F:FAD binding"/>
    <property type="evidence" value="ECO:0007669"/>
    <property type="project" value="InterPro"/>
</dbReference>
<dbReference type="VEuPathDB" id="FungiDB:ASPWEDRAFT_48314"/>
<dbReference type="PRINTS" id="PR00420">
    <property type="entry name" value="RNGMNOXGNASE"/>
</dbReference>
<dbReference type="SUPFAM" id="SSF51905">
    <property type="entry name" value="FAD/NAD(P)-binding domain"/>
    <property type="match status" value="1"/>
</dbReference>
<dbReference type="InterPro" id="IPR002938">
    <property type="entry name" value="FAD-bd"/>
</dbReference>
<dbReference type="RefSeq" id="XP_040695509.1">
    <property type="nucleotide sequence ID" value="XM_040837089.1"/>
</dbReference>
<dbReference type="Pfam" id="PF01494">
    <property type="entry name" value="FAD_binding_3"/>
    <property type="match status" value="1"/>
</dbReference>
<dbReference type="Gene3D" id="3.50.50.60">
    <property type="entry name" value="FAD/NAD(P)-binding domain"/>
    <property type="match status" value="1"/>
</dbReference>
<evidence type="ECO:0000256" key="2">
    <source>
        <dbReference type="ARBA" id="ARBA00022630"/>
    </source>
</evidence>
<comment type="cofactor">
    <cofactor evidence="1">
        <name>FAD</name>
        <dbReference type="ChEBI" id="CHEBI:57692"/>
    </cofactor>
</comment>
<keyword evidence="5" id="KW-0503">Monooxygenase</keyword>
<keyword evidence="2" id="KW-0285">Flavoprotein</keyword>
<dbReference type="Pfam" id="PF13450">
    <property type="entry name" value="NAD_binding_8"/>
    <property type="match status" value="1"/>
</dbReference>
<keyword evidence="8" id="KW-1185">Reference proteome</keyword>
<evidence type="ECO:0000256" key="5">
    <source>
        <dbReference type="ARBA" id="ARBA00023033"/>
    </source>
</evidence>
<dbReference type="STRING" id="1073089.A0A1L9S3W2"/>
<dbReference type="OrthoDB" id="47494at2759"/>
<dbReference type="GO" id="GO:0004497">
    <property type="term" value="F:monooxygenase activity"/>
    <property type="evidence" value="ECO:0007669"/>
    <property type="project" value="UniProtKB-KW"/>
</dbReference>
<sequence>MSPVLIVGAGLGGLCLAQALKKHNIPFRVFEKDEATDFRAQGYRIRITQHGYDALESSLSPKILSLFEKTCPEMVIGGGARLDANGNTLSGPGGPPPGIGKAFTVDRGTFRRVLMTGIEEFVSFGMQFERYSLREDGVRAHFQDGSIIDGGLLVGADGVRSRVRKQLIEQFYILDTGMRIVYGKTPLRADLEAALPADCLRGMSLVVDESDARKTLLLEPIRFDRSHQLPFALPENYVYWVLLAHTSAMSIPDDELLRLKNDESADLAVRLTQHWTPALRVLFEQQDRAQTSTLRISSAPPDLPIWESSRVTLLGDAIHAMPPTAGMGANTALRDAADLARRLAAAGEMLDAKVIREYEDDLRSFAKQMIELSWQGGRKSFGLGSVDECERIEL</sequence>
<dbReference type="Proteomes" id="UP000184383">
    <property type="component" value="Unassembled WGS sequence"/>
</dbReference>
<evidence type="ECO:0000256" key="1">
    <source>
        <dbReference type="ARBA" id="ARBA00001974"/>
    </source>
</evidence>
<dbReference type="EMBL" id="KV878209">
    <property type="protein sequence ID" value="OJJ41833.1"/>
    <property type="molecule type" value="Genomic_DNA"/>
</dbReference>
<keyword evidence="4" id="KW-0560">Oxidoreductase</keyword>
<organism evidence="7 8">
    <name type="scientific">Aspergillus wentii DTO 134E9</name>
    <dbReference type="NCBI Taxonomy" id="1073089"/>
    <lineage>
        <taxon>Eukaryota</taxon>
        <taxon>Fungi</taxon>
        <taxon>Dikarya</taxon>
        <taxon>Ascomycota</taxon>
        <taxon>Pezizomycotina</taxon>
        <taxon>Eurotiomycetes</taxon>
        <taxon>Eurotiomycetidae</taxon>
        <taxon>Eurotiales</taxon>
        <taxon>Aspergillaceae</taxon>
        <taxon>Aspergillus</taxon>
        <taxon>Aspergillus subgen. Cremei</taxon>
    </lineage>
</organism>
<dbReference type="AlphaFoldDB" id="A0A1L9S3W2"/>
<protein>
    <recommendedName>
        <fullName evidence="6">FAD-binding domain-containing protein</fullName>
    </recommendedName>
</protein>
<keyword evidence="3" id="KW-0274">FAD</keyword>
<evidence type="ECO:0000259" key="6">
    <source>
        <dbReference type="Pfam" id="PF01494"/>
    </source>
</evidence>
<evidence type="ECO:0000313" key="8">
    <source>
        <dbReference type="Proteomes" id="UP000184383"/>
    </source>
</evidence>
<reference evidence="8" key="1">
    <citation type="journal article" date="2017" name="Genome Biol.">
        <title>Comparative genomics reveals high biological diversity and specific adaptations in the industrially and medically important fungal genus Aspergillus.</title>
        <authorList>
            <person name="de Vries R.P."/>
            <person name="Riley R."/>
            <person name="Wiebenga A."/>
            <person name="Aguilar-Osorio G."/>
            <person name="Amillis S."/>
            <person name="Uchima C.A."/>
            <person name="Anderluh G."/>
            <person name="Asadollahi M."/>
            <person name="Askin M."/>
            <person name="Barry K."/>
            <person name="Battaglia E."/>
            <person name="Bayram O."/>
            <person name="Benocci T."/>
            <person name="Braus-Stromeyer S.A."/>
            <person name="Caldana C."/>
            <person name="Canovas D."/>
            <person name="Cerqueira G.C."/>
            <person name="Chen F."/>
            <person name="Chen W."/>
            <person name="Choi C."/>
            <person name="Clum A."/>
            <person name="Dos Santos R.A."/>
            <person name="Damasio A.R."/>
            <person name="Diallinas G."/>
            <person name="Emri T."/>
            <person name="Fekete E."/>
            <person name="Flipphi M."/>
            <person name="Freyberg S."/>
            <person name="Gallo A."/>
            <person name="Gournas C."/>
            <person name="Habgood R."/>
            <person name="Hainaut M."/>
            <person name="Harispe M.L."/>
            <person name="Henrissat B."/>
            <person name="Hilden K.S."/>
            <person name="Hope R."/>
            <person name="Hossain A."/>
            <person name="Karabika E."/>
            <person name="Karaffa L."/>
            <person name="Karanyi Z."/>
            <person name="Krasevec N."/>
            <person name="Kuo A."/>
            <person name="Kusch H."/>
            <person name="LaButti K."/>
            <person name="Lagendijk E.L."/>
            <person name="Lapidus A."/>
            <person name="Levasseur A."/>
            <person name="Lindquist E."/>
            <person name="Lipzen A."/>
            <person name="Logrieco A.F."/>
            <person name="MacCabe A."/>
            <person name="Maekelae M.R."/>
            <person name="Malavazi I."/>
            <person name="Melin P."/>
            <person name="Meyer V."/>
            <person name="Mielnichuk N."/>
            <person name="Miskei M."/>
            <person name="Molnar A.P."/>
            <person name="Mule G."/>
            <person name="Ngan C.Y."/>
            <person name="Orejas M."/>
            <person name="Orosz E."/>
            <person name="Ouedraogo J.P."/>
            <person name="Overkamp K.M."/>
            <person name="Park H.-S."/>
            <person name="Perrone G."/>
            <person name="Piumi F."/>
            <person name="Punt P.J."/>
            <person name="Ram A.F."/>
            <person name="Ramon A."/>
            <person name="Rauscher S."/>
            <person name="Record E."/>
            <person name="Riano-Pachon D.M."/>
            <person name="Robert V."/>
            <person name="Roehrig J."/>
            <person name="Ruller R."/>
            <person name="Salamov A."/>
            <person name="Salih N.S."/>
            <person name="Samson R.A."/>
            <person name="Sandor E."/>
            <person name="Sanguinetti M."/>
            <person name="Schuetze T."/>
            <person name="Sepcic K."/>
            <person name="Shelest E."/>
            <person name="Sherlock G."/>
            <person name="Sophianopoulou V."/>
            <person name="Squina F.M."/>
            <person name="Sun H."/>
            <person name="Susca A."/>
            <person name="Todd R.B."/>
            <person name="Tsang A."/>
            <person name="Unkles S.E."/>
            <person name="van de Wiele N."/>
            <person name="van Rossen-Uffink D."/>
            <person name="Oliveira J.V."/>
            <person name="Vesth T.C."/>
            <person name="Visser J."/>
            <person name="Yu J.-H."/>
            <person name="Zhou M."/>
            <person name="Andersen M.R."/>
            <person name="Archer D.B."/>
            <person name="Baker S.E."/>
            <person name="Benoit I."/>
            <person name="Brakhage A.A."/>
            <person name="Braus G.H."/>
            <person name="Fischer R."/>
            <person name="Frisvad J.C."/>
            <person name="Goldman G.H."/>
            <person name="Houbraken J."/>
            <person name="Oakley B."/>
            <person name="Pocsi I."/>
            <person name="Scazzocchio C."/>
            <person name="Seiboth B."/>
            <person name="vanKuyk P.A."/>
            <person name="Wortman J."/>
            <person name="Dyer P.S."/>
            <person name="Grigoriev I.V."/>
        </authorList>
    </citation>
    <scope>NUCLEOTIDE SEQUENCE [LARGE SCALE GENOMIC DNA]</scope>
    <source>
        <strain evidence="8">DTO 134E9</strain>
    </source>
</reference>
<dbReference type="InterPro" id="IPR036188">
    <property type="entry name" value="FAD/NAD-bd_sf"/>
</dbReference>
<dbReference type="PANTHER" id="PTHR47178:SF5">
    <property type="entry name" value="FAD-BINDING DOMAIN-CONTAINING PROTEIN"/>
    <property type="match status" value="1"/>
</dbReference>
<evidence type="ECO:0000256" key="3">
    <source>
        <dbReference type="ARBA" id="ARBA00022827"/>
    </source>
</evidence>
<dbReference type="GeneID" id="63752937"/>
<feature type="domain" description="FAD-binding" evidence="6">
    <location>
        <begin position="306"/>
        <end position="371"/>
    </location>
</feature>
<accession>A0A1L9S3W2</accession>
<gene>
    <name evidence="7" type="ORF">ASPWEDRAFT_48314</name>
</gene>
<evidence type="ECO:0000313" key="7">
    <source>
        <dbReference type="EMBL" id="OJJ41833.1"/>
    </source>
</evidence>
<proteinExistence type="predicted"/>